<organism evidence="2">
    <name type="scientific">Cupriavidus taiwanensis</name>
    <dbReference type="NCBI Taxonomy" id="164546"/>
    <lineage>
        <taxon>Bacteria</taxon>
        <taxon>Pseudomonadati</taxon>
        <taxon>Pseudomonadota</taxon>
        <taxon>Betaproteobacteria</taxon>
        <taxon>Burkholderiales</taxon>
        <taxon>Burkholderiaceae</taxon>
        <taxon>Cupriavidus</taxon>
    </lineage>
</organism>
<accession>A0A375EE30</accession>
<gene>
    <name evidence="2" type="ORF">CBM2613_B50039</name>
</gene>
<protein>
    <recommendedName>
        <fullName evidence="1">ABC-three component systems C-terminal domain-containing protein</fullName>
    </recommendedName>
</protein>
<comment type="caution">
    <text evidence="2">The sequence shown here is derived from an EMBL/GenBank/DDBJ whole genome shotgun (WGS) entry which is preliminary data.</text>
</comment>
<dbReference type="Pfam" id="PF20283">
    <property type="entry name" value="CTD7"/>
    <property type="match status" value="1"/>
</dbReference>
<feature type="domain" description="ABC-three component systems C-terminal" evidence="1">
    <location>
        <begin position="255"/>
        <end position="348"/>
    </location>
</feature>
<proteinExistence type="predicted"/>
<dbReference type="AlphaFoldDB" id="A0A375EE30"/>
<evidence type="ECO:0000313" key="2">
    <source>
        <dbReference type="EMBL" id="SOZ72891.1"/>
    </source>
</evidence>
<reference evidence="2" key="1">
    <citation type="submission" date="2018-01" db="EMBL/GenBank/DDBJ databases">
        <authorList>
            <person name="Clerissi C."/>
        </authorList>
    </citation>
    <scope>NUCLEOTIDE SEQUENCE</scope>
    <source>
        <strain evidence="2">Cupriavidus taiwanensis STM 8556</strain>
    </source>
</reference>
<dbReference type="EMBL" id="OFTH01000047">
    <property type="protein sequence ID" value="SOZ72891.1"/>
    <property type="molecule type" value="Genomic_DNA"/>
</dbReference>
<dbReference type="Proteomes" id="UP000256952">
    <property type="component" value="Chromosome CBM2613_b"/>
</dbReference>
<name>A0A375EE30_9BURK</name>
<dbReference type="InterPro" id="IPR046913">
    <property type="entry name" value="ABC-3C_CTD7"/>
</dbReference>
<sequence>MDVNILFQIKHTVQKNAAGDAKALTELDSDLWKTLYNWSQFIGDKTQGRGTSKEQLKYLGRTEFHLVTNKTSNANNKFLSTVGAYQCGDEPFDVLLSNIGSLEKKATDANIKSYIRAVLKMPKSVCKEFFQRIRFELKLDDVIGRVKQSILEKIIDADKVEQVFNRLDSNIRADNFMAVKRGEAIQISFEQFMQRYKRIFDDGRTKKLVYPPFTPDLPGDIFAQRFIQCLLDIDDISVADEELAIDYTKYKLRIATYLNQWVHTGDLVLDEVHEFHNEVFARWRNEFRVAFRGCNTADDIIEAALALLTTLRRERFTLGGTEINTTLSNGELYYLSDIERIGWHRDWEAK</sequence>
<evidence type="ECO:0000259" key="1">
    <source>
        <dbReference type="Pfam" id="PF20283"/>
    </source>
</evidence>